<reference evidence="10 11" key="1">
    <citation type="submission" date="2016-03" db="EMBL/GenBank/DDBJ databases">
        <authorList>
            <person name="Devillers H."/>
        </authorList>
    </citation>
    <scope>NUCLEOTIDE SEQUENCE [LARGE SCALE GENOMIC DNA]</scope>
    <source>
        <strain evidence="10">CBS 11717</strain>
    </source>
</reference>
<dbReference type="PANTHER" id="PTHR31679">
    <property type="entry name" value="PEROXISOMAL MEMBRANE PROTEIN PEX30-RELATED"/>
    <property type="match status" value="1"/>
</dbReference>
<evidence type="ECO:0000313" key="11">
    <source>
        <dbReference type="Proteomes" id="UP000191024"/>
    </source>
</evidence>
<dbReference type="OrthoDB" id="5586090at2759"/>
<evidence type="ECO:0000256" key="6">
    <source>
        <dbReference type="SAM" id="MobiDB-lite"/>
    </source>
</evidence>
<evidence type="ECO:0000256" key="2">
    <source>
        <dbReference type="ARBA" id="ARBA00022692"/>
    </source>
</evidence>
<keyword evidence="2 7" id="KW-0812">Transmembrane</keyword>
<dbReference type="SMART" id="SM00694">
    <property type="entry name" value="DysFC"/>
    <property type="match status" value="1"/>
</dbReference>
<proteinExistence type="predicted"/>
<comment type="subcellular location">
    <subcellularLocation>
        <location evidence="1">Peroxisome membrane</location>
        <topology evidence="1">Multi-pass membrane protein</topology>
    </subcellularLocation>
</comment>
<protein>
    <submittedName>
        <fullName evidence="10">LAMI_0D05578g1_1</fullName>
    </submittedName>
</protein>
<dbReference type="GO" id="GO:0007031">
    <property type="term" value="P:peroxisome organization"/>
    <property type="evidence" value="ECO:0007669"/>
    <property type="project" value="TreeGrafter"/>
</dbReference>
<evidence type="ECO:0000256" key="4">
    <source>
        <dbReference type="ARBA" id="ARBA00023136"/>
    </source>
</evidence>
<gene>
    <name evidence="10" type="ORF">LAMI_0D05578G</name>
</gene>
<evidence type="ECO:0000259" key="9">
    <source>
        <dbReference type="SMART" id="SM00694"/>
    </source>
</evidence>
<dbReference type="InterPro" id="IPR010482">
    <property type="entry name" value="TECPR1-like_DysF"/>
</dbReference>
<evidence type="ECO:0000256" key="3">
    <source>
        <dbReference type="ARBA" id="ARBA00022989"/>
    </source>
</evidence>
<feature type="transmembrane region" description="Helical" evidence="7">
    <location>
        <begin position="175"/>
        <end position="193"/>
    </location>
</feature>
<dbReference type="InterPro" id="IPR006614">
    <property type="entry name" value="Peroxin/Ferlin"/>
</dbReference>
<organism evidence="10 11">
    <name type="scientific">Lachancea mirantina</name>
    <dbReference type="NCBI Taxonomy" id="1230905"/>
    <lineage>
        <taxon>Eukaryota</taxon>
        <taxon>Fungi</taxon>
        <taxon>Dikarya</taxon>
        <taxon>Ascomycota</taxon>
        <taxon>Saccharomycotina</taxon>
        <taxon>Saccharomycetes</taxon>
        <taxon>Saccharomycetales</taxon>
        <taxon>Saccharomycetaceae</taxon>
        <taxon>Lachancea</taxon>
    </lineage>
</organism>
<dbReference type="SMART" id="SM00693">
    <property type="entry name" value="DysFN"/>
    <property type="match status" value="1"/>
</dbReference>
<dbReference type="AlphaFoldDB" id="A0A1G4JB82"/>
<feature type="compositionally biased region" description="Basic and acidic residues" evidence="6">
    <location>
        <begin position="1"/>
        <end position="10"/>
    </location>
</feature>
<keyword evidence="4 7" id="KW-0472">Membrane</keyword>
<evidence type="ECO:0000256" key="1">
    <source>
        <dbReference type="ARBA" id="ARBA00004585"/>
    </source>
</evidence>
<feature type="region of interest" description="Disordered" evidence="6">
    <location>
        <begin position="1"/>
        <end position="29"/>
    </location>
</feature>
<dbReference type="Pfam" id="PF06398">
    <property type="entry name" value="Pex24p"/>
    <property type="match status" value="1"/>
</dbReference>
<feature type="transmembrane region" description="Helical" evidence="7">
    <location>
        <begin position="90"/>
        <end position="107"/>
    </location>
</feature>
<name>A0A1G4JB82_9SACH</name>
<evidence type="ECO:0000313" key="10">
    <source>
        <dbReference type="EMBL" id="SCU87313.1"/>
    </source>
</evidence>
<keyword evidence="3 7" id="KW-1133">Transmembrane helix</keyword>
<evidence type="ECO:0000256" key="7">
    <source>
        <dbReference type="SAM" id="Phobius"/>
    </source>
</evidence>
<feature type="domain" description="Peroxin/Ferlin" evidence="8">
    <location>
        <begin position="272"/>
        <end position="338"/>
    </location>
</feature>
<dbReference type="PANTHER" id="PTHR31679:SF2">
    <property type="entry name" value="PEROXISOMAL MEMBRANE PROTEIN PEX30-RELATED"/>
    <property type="match status" value="1"/>
</dbReference>
<dbReference type="Proteomes" id="UP000191024">
    <property type="component" value="Chromosome D"/>
</dbReference>
<dbReference type="InterPro" id="IPR052646">
    <property type="entry name" value="Peroxisomal_PEX28-32"/>
</dbReference>
<dbReference type="EMBL" id="LT598463">
    <property type="protein sequence ID" value="SCU87313.1"/>
    <property type="molecule type" value="Genomic_DNA"/>
</dbReference>
<sequence length="515" mass="58567">MSEHSKETETRAQFIEEPEARLGGAKKRTLKSAIKGATSKQDGFDEETVQSSPLLTSTPPTVSKTLVHLYPYLITVNKALSVITWTNDDIWPSVLMVITYISAVLYIDNLLKYLGHMALVGVLWCYSMLNDFVEESVREYPTLDDIIHIITCVTAKAELLLSPIAILSGNDIKRLLFTTVFLSPIYMIFTLFILPPRRLILVGGVYMLTYHSTWSRVMRRLLWKFKAVRLLAFYITGLDLGGVNKSHGIFAAVQNKVMKMSSGKNATDDGKPIRFTYVLYENQRRWLGIGWTSNMLSYERAAWTDEFMNEAPPPDQFKLPEENMGLSWRWIDRTWRLDMTNDGAIQLSSNRPKTTAQPNSDDGFIFYDNTWKKPSTEDSFSKYTRRRRWIRIAELIKTDILKIDDNLPLRSSADTSVQHVEVQGDTNGTSRLSGESSTVLNNVRELESYQRKVSFSDKKDVHIIDPRGSLGVEHIKHEVEDNETNPLVLEDAVIEDIVDKQTGPTTSGYSSKPEA</sequence>
<evidence type="ECO:0000259" key="8">
    <source>
        <dbReference type="SMART" id="SM00693"/>
    </source>
</evidence>
<dbReference type="STRING" id="1230905.A0A1G4JB82"/>
<accession>A0A1G4JB82</accession>
<feature type="domain" description="Peroxin/Ferlin" evidence="9">
    <location>
        <begin position="363"/>
        <end position="396"/>
    </location>
</feature>
<keyword evidence="5" id="KW-0576">Peroxisome</keyword>
<feature type="transmembrane region" description="Helical" evidence="7">
    <location>
        <begin position="145"/>
        <end position="168"/>
    </location>
</feature>
<evidence type="ECO:0000256" key="5">
    <source>
        <dbReference type="ARBA" id="ARBA00023140"/>
    </source>
</evidence>
<keyword evidence="11" id="KW-1185">Reference proteome</keyword>
<dbReference type="GO" id="GO:0005778">
    <property type="term" value="C:peroxisomal membrane"/>
    <property type="evidence" value="ECO:0007669"/>
    <property type="project" value="UniProtKB-SubCell"/>
</dbReference>